<organism evidence="1 2">
    <name type="scientific">Entomophthora muscae</name>
    <dbReference type="NCBI Taxonomy" id="34485"/>
    <lineage>
        <taxon>Eukaryota</taxon>
        <taxon>Fungi</taxon>
        <taxon>Fungi incertae sedis</taxon>
        <taxon>Zoopagomycota</taxon>
        <taxon>Entomophthoromycotina</taxon>
        <taxon>Entomophthoromycetes</taxon>
        <taxon>Entomophthorales</taxon>
        <taxon>Entomophthoraceae</taxon>
        <taxon>Entomophthora</taxon>
    </lineage>
</organism>
<evidence type="ECO:0000313" key="2">
    <source>
        <dbReference type="Proteomes" id="UP001165960"/>
    </source>
</evidence>
<evidence type="ECO:0000313" key="1">
    <source>
        <dbReference type="EMBL" id="KAJ9054369.1"/>
    </source>
</evidence>
<sequence>MRELKHLFPVVSLLSIHGIPVYQQLDQVRPIRDIAYLTGALEDEMLLHASTLSQRVSRVLLEGDTPLQPSDKVTSNMFRVTDFQCNVTAGEDVCAKIRTSYASATARLSMILDLVKPIDLQVVWKDMCPAETSCSRSTLGQASPSAFWAVDNLTVPDDAPKLDTKYMYPQSVVKQYTTNFNFLPFDIIIEHDSRQRKRMWFKGDEAIGEEQYEFEYLVLHELVHGLGFLSSFDQQLERNKEALLPPLKINPSTGIVEGIKRPFIFDKYLAYGFVPEASVDNWVQIMTEVSFRLKGLNRAAWEIAFLNSTGGRLAKELFNVATSPQSLFFLIGVPGSSQPTKLVARNDSPVGLIEDESTGIKSIGDQQDENQISRTKITLHTPLQFIPGSSISHLDLLLYQDTADFLMRPVASYGQMLYSENMTTNASKSSNDTSPPVGLIKGSFGPALVNVIKCLGYKVRTNLTRPTDSKPQDLAIQTSSAPIPTSLILGYMSLLSLLFI</sequence>
<dbReference type="EMBL" id="QTSX02006450">
    <property type="protein sequence ID" value="KAJ9054369.1"/>
    <property type="molecule type" value="Genomic_DNA"/>
</dbReference>
<proteinExistence type="predicted"/>
<gene>
    <name evidence="1" type="ORF">DSO57_1015375</name>
</gene>
<name>A0ACC2RW82_9FUNG</name>
<dbReference type="Proteomes" id="UP001165960">
    <property type="component" value="Unassembled WGS sequence"/>
</dbReference>
<reference evidence="1" key="1">
    <citation type="submission" date="2022-04" db="EMBL/GenBank/DDBJ databases">
        <title>Genome of the entomopathogenic fungus Entomophthora muscae.</title>
        <authorList>
            <person name="Elya C."/>
            <person name="Lovett B.R."/>
            <person name="Lee E."/>
            <person name="Macias A.M."/>
            <person name="Hajek A.E."/>
            <person name="De Bivort B.L."/>
            <person name="Kasson M.T."/>
            <person name="De Fine Licht H.H."/>
            <person name="Stajich J.E."/>
        </authorList>
    </citation>
    <scope>NUCLEOTIDE SEQUENCE</scope>
    <source>
        <strain evidence="1">Berkeley</strain>
    </source>
</reference>
<comment type="caution">
    <text evidence="1">The sequence shown here is derived from an EMBL/GenBank/DDBJ whole genome shotgun (WGS) entry which is preliminary data.</text>
</comment>
<accession>A0ACC2RW82</accession>
<protein>
    <submittedName>
        <fullName evidence="1">Uncharacterized protein</fullName>
    </submittedName>
</protein>
<keyword evidence="2" id="KW-1185">Reference proteome</keyword>